<feature type="domain" description="CAAX prenyl protease 2/Lysostaphin resistance protein A-like" evidence="3">
    <location>
        <begin position="159"/>
        <end position="253"/>
    </location>
</feature>
<evidence type="ECO:0000259" key="3">
    <source>
        <dbReference type="Pfam" id="PF02517"/>
    </source>
</evidence>
<dbReference type="Proteomes" id="UP001055868">
    <property type="component" value="Chromosome"/>
</dbReference>
<keyword evidence="2" id="KW-0472">Membrane</keyword>
<feature type="region of interest" description="Disordered" evidence="1">
    <location>
        <begin position="1"/>
        <end position="23"/>
    </location>
</feature>
<feature type="transmembrane region" description="Helical" evidence="2">
    <location>
        <begin position="219"/>
        <end position="239"/>
    </location>
</feature>
<keyword evidence="4" id="KW-0378">Hydrolase</keyword>
<feature type="transmembrane region" description="Helical" evidence="2">
    <location>
        <begin position="190"/>
        <end position="207"/>
    </location>
</feature>
<dbReference type="Pfam" id="PF02517">
    <property type="entry name" value="Rce1-like"/>
    <property type="match status" value="1"/>
</dbReference>
<dbReference type="RefSeq" id="WP_249477730.1">
    <property type="nucleotide sequence ID" value="NZ_CP097218.1"/>
</dbReference>
<evidence type="ECO:0000313" key="5">
    <source>
        <dbReference type="Proteomes" id="UP001055868"/>
    </source>
</evidence>
<dbReference type="GO" id="GO:0008237">
    <property type="term" value="F:metallopeptidase activity"/>
    <property type="evidence" value="ECO:0007669"/>
    <property type="project" value="UniProtKB-KW"/>
</dbReference>
<feature type="transmembrane region" description="Helical" evidence="2">
    <location>
        <begin position="148"/>
        <end position="169"/>
    </location>
</feature>
<keyword evidence="2" id="KW-1133">Transmembrane helix</keyword>
<dbReference type="EMBL" id="CP097218">
    <property type="protein sequence ID" value="UQN28601.1"/>
    <property type="molecule type" value="Genomic_DNA"/>
</dbReference>
<feature type="transmembrane region" description="Helical" evidence="2">
    <location>
        <begin position="111"/>
        <end position="136"/>
    </location>
</feature>
<keyword evidence="4" id="KW-0645">Protease</keyword>
<keyword evidence="2" id="KW-0812">Transmembrane</keyword>
<protein>
    <submittedName>
        <fullName evidence="4">CPBP family intramembrane metalloprotease</fullName>
    </submittedName>
</protein>
<reference evidence="4" key="1">
    <citation type="submission" date="2022-05" db="EMBL/GenBank/DDBJ databases">
        <title>Genomic analysis of Brachybacterium sp. CBA3104.</title>
        <authorList>
            <person name="Roh S.W."/>
            <person name="Kim Y.B."/>
            <person name="Kim Y."/>
        </authorList>
    </citation>
    <scope>NUCLEOTIDE SEQUENCE</scope>
    <source>
        <strain evidence="4">CBA3104</strain>
    </source>
</reference>
<evidence type="ECO:0000256" key="1">
    <source>
        <dbReference type="SAM" id="MobiDB-lite"/>
    </source>
</evidence>
<evidence type="ECO:0000256" key="2">
    <source>
        <dbReference type="SAM" id="Phobius"/>
    </source>
</evidence>
<feature type="transmembrane region" description="Helical" evidence="2">
    <location>
        <begin position="33"/>
        <end position="53"/>
    </location>
</feature>
<organism evidence="4 5">
    <name type="scientific">Brachybacterium kimchii</name>
    <dbReference type="NCBI Taxonomy" id="2942909"/>
    <lineage>
        <taxon>Bacteria</taxon>
        <taxon>Bacillati</taxon>
        <taxon>Actinomycetota</taxon>
        <taxon>Actinomycetes</taxon>
        <taxon>Micrococcales</taxon>
        <taxon>Dermabacteraceae</taxon>
        <taxon>Brachybacterium</taxon>
    </lineage>
</organism>
<feature type="transmembrane region" description="Helical" evidence="2">
    <location>
        <begin position="246"/>
        <end position="265"/>
    </location>
</feature>
<dbReference type="InterPro" id="IPR003675">
    <property type="entry name" value="Rce1/LyrA-like_dom"/>
</dbReference>
<dbReference type="PANTHER" id="PTHR39430:SF1">
    <property type="entry name" value="PROTEASE"/>
    <property type="match status" value="1"/>
</dbReference>
<keyword evidence="5" id="KW-1185">Reference proteome</keyword>
<keyword evidence="4" id="KW-0482">Metalloprotease</keyword>
<sequence>MTSAPRSRPLAIPIDAGPRTSPPGPRLPRWLRVLLPMIVFLPAAMTSALPGLIPGVAATSEREDWWGAGAYALVCAAPLLAYLLLAALFVHGVDRRPFAALGLRLNVRAGAALVTGMVIAIALLVIASFVAEAAGLVAPVPAAEIRRYIPTGAAIVPVLVLVLLRAFVLQGIGEEVLFRGYVLQTLSRRPRLAVLVTAAAFTLPHLASTGGQEGIGQRLVYLAMPFGFAMSAGMLAIALRSVWAAIGVHGGFHVATALVPLIGFAADGPVVWALLGAAHLLTALVIAAAIPRRRWDEVRASGPYARPSAP</sequence>
<evidence type="ECO:0000313" key="4">
    <source>
        <dbReference type="EMBL" id="UQN28601.1"/>
    </source>
</evidence>
<proteinExistence type="predicted"/>
<dbReference type="PANTHER" id="PTHR39430">
    <property type="entry name" value="MEMBRANE-ASSOCIATED PROTEASE-RELATED"/>
    <property type="match status" value="1"/>
</dbReference>
<feature type="transmembrane region" description="Helical" evidence="2">
    <location>
        <begin position="271"/>
        <end position="290"/>
    </location>
</feature>
<gene>
    <name evidence="4" type="ORF">M4486_13310</name>
</gene>
<name>A0ABY4N422_9MICO</name>
<feature type="transmembrane region" description="Helical" evidence="2">
    <location>
        <begin position="65"/>
        <end position="90"/>
    </location>
</feature>
<accession>A0ABY4N422</accession>